<dbReference type="Gene3D" id="3.40.50.720">
    <property type="entry name" value="NAD(P)-binding Rossmann-like Domain"/>
    <property type="match status" value="1"/>
</dbReference>
<dbReference type="SUPFAM" id="SSF51735">
    <property type="entry name" value="NAD(P)-binding Rossmann-fold domains"/>
    <property type="match status" value="1"/>
</dbReference>
<evidence type="ECO:0000313" key="6">
    <source>
        <dbReference type="EMBL" id="CAB4850545.1"/>
    </source>
</evidence>
<dbReference type="PRINTS" id="PR00081">
    <property type="entry name" value="GDHRDH"/>
</dbReference>
<dbReference type="AlphaFoldDB" id="A0A6J6YZ33"/>
<evidence type="ECO:0000313" key="7">
    <source>
        <dbReference type="EMBL" id="CAB4936585.1"/>
    </source>
</evidence>
<gene>
    <name evidence="4" type="ORF">UFOPK2656_01704</name>
    <name evidence="5" type="ORF">UFOPK3099_00838</name>
    <name evidence="6" type="ORF">UFOPK3267_01231</name>
    <name evidence="7" type="ORF">UFOPK3651_01846</name>
    <name evidence="8" type="ORF">UFOPK3931_00819</name>
    <name evidence="3" type="ORF">UFOPK4189_01741</name>
</gene>
<dbReference type="InterPro" id="IPR002347">
    <property type="entry name" value="SDR_fam"/>
</dbReference>
<keyword evidence="2" id="KW-0560">Oxidoreductase</keyword>
<dbReference type="EMBL" id="CAFBMT010000009">
    <property type="protein sequence ID" value="CAB4936585.1"/>
    <property type="molecule type" value="Genomic_DNA"/>
</dbReference>
<evidence type="ECO:0000313" key="3">
    <source>
        <dbReference type="EMBL" id="CAB4363972.1"/>
    </source>
</evidence>
<protein>
    <submittedName>
        <fullName evidence="5">Unannotated protein</fullName>
    </submittedName>
</protein>
<proteinExistence type="inferred from homology"/>
<evidence type="ECO:0000256" key="1">
    <source>
        <dbReference type="ARBA" id="ARBA00006484"/>
    </source>
</evidence>
<evidence type="ECO:0000313" key="4">
    <source>
        <dbReference type="EMBL" id="CAB4724990.1"/>
    </source>
</evidence>
<sequence length="264" mass="27450">MNTGLDGKAVIITGAGSGIGRASAQHFAREGALVAVADVRLHKAQQTVDLLAAEGHHSIAIEVDVSEPVQVEQMVNDTIAAFGRLDVLFNNAATVRVGNAVELTVDDWDIVWRTNVSSVFLGAKYAVPHMPAGSCIISTASLSGLAADAGLISYNATKAAVINLTRTMAVDFGPLGIRVNCICPGVTMTPAMKGFMSDERLRDLVLAATPSARLGEPEDIASAAVWLASDQAAFVNGQPIVVDGGLTIQNGFSLMQQARGLDPG</sequence>
<name>A0A6J6YZ33_9ZZZZ</name>
<organism evidence="5">
    <name type="scientific">freshwater metagenome</name>
    <dbReference type="NCBI Taxonomy" id="449393"/>
    <lineage>
        <taxon>unclassified sequences</taxon>
        <taxon>metagenomes</taxon>
        <taxon>ecological metagenomes</taxon>
    </lineage>
</organism>
<dbReference type="NCBIfam" id="NF005559">
    <property type="entry name" value="PRK07231.1"/>
    <property type="match status" value="1"/>
</dbReference>
<dbReference type="PROSITE" id="PS00061">
    <property type="entry name" value="ADH_SHORT"/>
    <property type="match status" value="1"/>
</dbReference>
<dbReference type="InterPro" id="IPR036291">
    <property type="entry name" value="NAD(P)-bd_dom_sf"/>
</dbReference>
<evidence type="ECO:0000256" key="2">
    <source>
        <dbReference type="ARBA" id="ARBA00023002"/>
    </source>
</evidence>
<dbReference type="InterPro" id="IPR020904">
    <property type="entry name" value="Sc_DH/Rdtase_CS"/>
</dbReference>
<dbReference type="EMBL" id="CAESGF010000009">
    <property type="protein sequence ID" value="CAB4363972.1"/>
    <property type="molecule type" value="Genomic_DNA"/>
</dbReference>
<dbReference type="EMBL" id="CAFBIY010000057">
    <property type="protein sequence ID" value="CAB4850545.1"/>
    <property type="molecule type" value="Genomic_DNA"/>
</dbReference>
<reference evidence="5" key="1">
    <citation type="submission" date="2020-05" db="EMBL/GenBank/DDBJ databases">
        <authorList>
            <person name="Chiriac C."/>
            <person name="Salcher M."/>
            <person name="Ghai R."/>
            <person name="Kavagutti S V."/>
        </authorList>
    </citation>
    <scope>NUCLEOTIDE SEQUENCE</scope>
</reference>
<dbReference type="InterPro" id="IPR051122">
    <property type="entry name" value="SDR_DHRS6-like"/>
</dbReference>
<dbReference type="PANTHER" id="PTHR43477:SF1">
    <property type="entry name" value="DIHYDROANTICAPSIN 7-DEHYDROGENASE"/>
    <property type="match status" value="1"/>
</dbReference>
<dbReference type="EMBL" id="CAEZYF010000009">
    <property type="protein sequence ID" value="CAB4724990.1"/>
    <property type="molecule type" value="Genomic_DNA"/>
</dbReference>
<dbReference type="Pfam" id="PF13561">
    <property type="entry name" value="adh_short_C2"/>
    <property type="match status" value="1"/>
</dbReference>
<dbReference type="CDD" id="cd05233">
    <property type="entry name" value="SDR_c"/>
    <property type="match status" value="1"/>
</dbReference>
<accession>A0A6J6YZ33</accession>
<dbReference type="FunFam" id="3.40.50.720:FF:000084">
    <property type="entry name" value="Short-chain dehydrogenase reductase"/>
    <property type="match status" value="1"/>
</dbReference>
<dbReference type="GO" id="GO:0016491">
    <property type="term" value="F:oxidoreductase activity"/>
    <property type="evidence" value="ECO:0007669"/>
    <property type="project" value="UniProtKB-KW"/>
</dbReference>
<evidence type="ECO:0000313" key="8">
    <source>
        <dbReference type="EMBL" id="CAB4981238.1"/>
    </source>
</evidence>
<dbReference type="PRINTS" id="PR00080">
    <property type="entry name" value="SDRFAMILY"/>
</dbReference>
<evidence type="ECO:0000313" key="5">
    <source>
        <dbReference type="EMBL" id="CAB4812496.1"/>
    </source>
</evidence>
<dbReference type="PANTHER" id="PTHR43477">
    <property type="entry name" value="DIHYDROANTICAPSIN 7-DEHYDROGENASE"/>
    <property type="match status" value="1"/>
</dbReference>
<comment type="similarity">
    <text evidence="1">Belongs to the short-chain dehydrogenases/reductases (SDR) family.</text>
</comment>
<dbReference type="EMBL" id="CAFAAV010000048">
    <property type="protein sequence ID" value="CAB4812496.1"/>
    <property type="molecule type" value="Genomic_DNA"/>
</dbReference>
<dbReference type="EMBL" id="CAFBOL010000014">
    <property type="protein sequence ID" value="CAB4981238.1"/>
    <property type="molecule type" value="Genomic_DNA"/>
</dbReference>